<organism evidence="3 4">
    <name type="scientific">Streblomastix strix</name>
    <dbReference type="NCBI Taxonomy" id="222440"/>
    <lineage>
        <taxon>Eukaryota</taxon>
        <taxon>Metamonada</taxon>
        <taxon>Preaxostyla</taxon>
        <taxon>Oxymonadida</taxon>
        <taxon>Streblomastigidae</taxon>
        <taxon>Streblomastix</taxon>
    </lineage>
</organism>
<protein>
    <recommendedName>
        <fullName evidence="2">U-box domain-containing protein</fullName>
    </recommendedName>
</protein>
<dbReference type="GO" id="GO:0005634">
    <property type="term" value="C:nucleus"/>
    <property type="evidence" value="ECO:0007669"/>
    <property type="project" value="TreeGrafter"/>
</dbReference>
<feature type="region of interest" description="Disordered" evidence="1">
    <location>
        <begin position="66"/>
        <end position="88"/>
    </location>
</feature>
<dbReference type="AlphaFoldDB" id="A0A5J4V5E2"/>
<dbReference type="PANTHER" id="PTHR13931">
    <property type="entry name" value="UBIQUITINATION FACTOR E4"/>
    <property type="match status" value="1"/>
</dbReference>
<dbReference type="OrthoDB" id="20295at2759"/>
<evidence type="ECO:0000256" key="1">
    <source>
        <dbReference type="SAM" id="MobiDB-lite"/>
    </source>
</evidence>
<dbReference type="GO" id="GO:0034450">
    <property type="term" value="F:ubiquitin-ubiquitin ligase activity"/>
    <property type="evidence" value="ECO:0007669"/>
    <property type="project" value="InterPro"/>
</dbReference>
<evidence type="ECO:0000313" key="3">
    <source>
        <dbReference type="EMBL" id="KAA6377988.1"/>
    </source>
</evidence>
<evidence type="ECO:0000313" key="4">
    <source>
        <dbReference type="Proteomes" id="UP000324800"/>
    </source>
</evidence>
<feature type="non-terminal residue" evidence="3">
    <location>
        <position position="1"/>
    </location>
</feature>
<dbReference type="GO" id="GO:0005737">
    <property type="term" value="C:cytoplasm"/>
    <property type="evidence" value="ECO:0007669"/>
    <property type="project" value="TreeGrafter"/>
</dbReference>
<dbReference type="PANTHER" id="PTHR13931:SF2">
    <property type="entry name" value="UBIQUITIN CONJUGATION FACTOR E4 B"/>
    <property type="match status" value="1"/>
</dbReference>
<feature type="domain" description="U-box" evidence="2">
    <location>
        <begin position="168"/>
        <end position="236"/>
    </location>
</feature>
<dbReference type="Pfam" id="PF04564">
    <property type="entry name" value="U-box"/>
    <property type="match status" value="1"/>
</dbReference>
<proteinExistence type="predicted"/>
<accession>A0A5J4V5E2</accession>
<dbReference type="InterPro" id="IPR045132">
    <property type="entry name" value="UBE4"/>
</dbReference>
<dbReference type="SUPFAM" id="SSF57850">
    <property type="entry name" value="RING/U-box"/>
    <property type="match status" value="1"/>
</dbReference>
<comment type="caution">
    <text evidence="3">The sequence shown here is derived from an EMBL/GenBank/DDBJ whole genome shotgun (WGS) entry which is preliminary data.</text>
</comment>
<dbReference type="GO" id="GO:0000209">
    <property type="term" value="P:protein polyubiquitination"/>
    <property type="evidence" value="ECO:0007669"/>
    <property type="project" value="TreeGrafter"/>
</dbReference>
<evidence type="ECO:0000259" key="2">
    <source>
        <dbReference type="Pfam" id="PF04564"/>
    </source>
</evidence>
<dbReference type="Proteomes" id="UP000324800">
    <property type="component" value="Unassembled WGS sequence"/>
</dbReference>
<dbReference type="GO" id="GO:0036503">
    <property type="term" value="P:ERAD pathway"/>
    <property type="evidence" value="ECO:0007669"/>
    <property type="project" value="InterPro"/>
</dbReference>
<dbReference type="InterPro" id="IPR003613">
    <property type="entry name" value="Ubox_domain"/>
</dbReference>
<name>A0A5J4V5E2_9EUKA</name>
<sequence length="245" mass="28322">SKSFAPIVMMLNYIAATLTDRYNERLKIENPRKFKWNPLHIAGHVFDSVDALVEAPKDLKAAFQQSKQKMGQFHRSKSPPPSPFSDQISEESYSSFINATHIDNIQFSQDAFKRIGDIIDYKQSRTSHRIAVYRQTLDIIHKAGESSKASDFDLFLDDEVQNRPDLQDVLFSTLIRDACRVKQQNVYQSVDRKSITMYVLQEGKNPFTREPMTLDMIEPDPELQAKVDAFIAEKKKQFEKTKKQK</sequence>
<gene>
    <name evidence="3" type="ORF">EZS28_026482</name>
</gene>
<reference evidence="3 4" key="1">
    <citation type="submission" date="2019-03" db="EMBL/GenBank/DDBJ databases">
        <title>Single cell metagenomics reveals metabolic interactions within the superorganism composed of flagellate Streblomastix strix and complex community of Bacteroidetes bacteria on its surface.</title>
        <authorList>
            <person name="Treitli S.C."/>
            <person name="Kolisko M."/>
            <person name="Husnik F."/>
            <person name="Keeling P."/>
            <person name="Hampl V."/>
        </authorList>
    </citation>
    <scope>NUCLEOTIDE SEQUENCE [LARGE SCALE GENOMIC DNA]</scope>
    <source>
        <strain evidence="3">ST1C</strain>
    </source>
</reference>
<dbReference type="Gene3D" id="3.30.40.10">
    <property type="entry name" value="Zinc/RING finger domain, C3HC4 (zinc finger)"/>
    <property type="match status" value="1"/>
</dbReference>
<dbReference type="EMBL" id="SNRW01009448">
    <property type="protein sequence ID" value="KAA6377988.1"/>
    <property type="molecule type" value="Genomic_DNA"/>
</dbReference>
<dbReference type="GO" id="GO:0000151">
    <property type="term" value="C:ubiquitin ligase complex"/>
    <property type="evidence" value="ECO:0007669"/>
    <property type="project" value="InterPro"/>
</dbReference>
<dbReference type="InterPro" id="IPR013083">
    <property type="entry name" value="Znf_RING/FYVE/PHD"/>
</dbReference>